<evidence type="ECO:0000259" key="2">
    <source>
        <dbReference type="Pfam" id="PF00144"/>
    </source>
</evidence>
<dbReference type="InterPro" id="IPR012338">
    <property type="entry name" value="Beta-lactam/transpept-like"/>
</dbReference>
<dbReference type="SUPFAM" id="SSF56601">
    <property type="entry name" value="beta-lactamase/transpeptidase-like"/>
    <property type="match status" value="1"/>
</dbReference>
<dbReference type="Pfam" id="PF00144">
    <property type="entry name" value="Beta-lactamase"/>
    <property type="match status" value="1"/>
</dbReference>
<name>A0ABX1KIF7_9MICO</name>
<proteinExistence type="predicted"/>
<gene>
    <name evidence="3" type="ORF">HF576_14955</name>
</gene>
<dbReference type="Proteomes" id="UP001429745">
    <property type="component" value="Unassembled WGS sequence"/>
</dbReference>
<organism evidence="3 4">
    <name type="scientific">Microbacterium salsuginis</name>
    <dbReference type="NCBI Taxonomy" id="2722803"/>
    <lineage>
        <taxon>Bacteria</taxon>
        <taxon>Bacillati</taxon>
        <taxon>Actinomycetota</taxon>
        <taxon>Actinomycetes</taxon>
        <taxon>Micrococcales</taxon>
        <taxon>Microbacteriaceae</taxon>
        <taxon>Microbacterium</taxon>
    </lineage>
</organism>
<dbReference type="EMBL" id="JABACI010000004">
    <property type="protein sequence ID" value="NLP85146.1"/>
    <property type="molecule type" value="Genomic_DNA"/>
</dbReference>
<keyword evidence="4" id="KW-1185">Reference proteome</keyword>
<dbReference type="PANTHER" id="PTHR46825">
    <property type="entry name" value="D-ALANYL-D-ALANINE-CARBOXYPEPTIDASE/ENDOPEPTIDASE AMPH"/>
    <property type="match status" value="1"/>
</dbReference>
<sequence>MRLGTLALALAAVLAVTGCSGPAPAATSTPAATDEAPDFPADTATALQTALDSTRGDEFAGVIARVITPDGTWTGTSGAAAPDGDTPPAPDDRTRIGSLTKTMTATILLQLVEEGLVSLDDPISQYVPDSPNGAATLRQLADMTSGIPSYSLDPDWEAMYFGDPFRVFTTQELVDAARTLPVVGAPGEVWQYSNTNYVLLGMVIEQVLEQPIADVFAERLFEPLNMADTVYPGGSASIDEPHLVGLTNQRNPAGAPEDATEWSPSFGSTAGEVVSTLDDLTVWAHALFTGEGVLDEETQQLRRDSILSSPPPNDAESGYGLGWGERADGWWGHSGTIPGFTTSVFHSYDQDATIVVVANTDVPLASGDIPAPAVFEALAAALG</sequence>
<feature type="domain" description="Beta-lactamase-related" evidence="2">
    <location>
        <begin position="59"/>
        <end position="378"/>
    </location>
</feature>
<comment type="caution">
    <text evidence="3">The sequence shown here is derived from an EMBL/GenBank/DDBJ whole genome shotgun (WGS) entry which is preliminary data.</text>
</comment>
<evidence type="ECO:0000256" key="1">
    <source>
        <dbReference type="SAM" id="SignalP"/>
    </source>
</evidence>
<dbReference type="InterPro" id="IPR050491">
    <property type="entry name" value="AmpC-like"/>
</dbReference>
<keyword evidence="1" id="KW-0732">Signal</keyword>
<protein>
    <submittedName>
        <fullName evidence="3">Beta-lactamase family protein</fullName>
    </submittedName>
</protein>
<reference evidence="3 4" key="1">
    <citation type="submission" date="2020-04" db="EMBL/GenBank/DDBJ databases">
        <title>CFH 90308 Microbacterium sp.</title>
        <authorList>
            <person name="Nie G."/>
            <person name="Ming H."/>
            <person name="Xia T."/>
        </authorList>
    </citation>
    <scope>NUCLEOTIDE SEQUENCE [LARGE SCALE GENOMIC DNA]</scope>
    <source>
        <strain evidence="3 4">CFH 90308</strain>
    </source>
</reference>
<accession>A0ABX1KIF7</accession>
<dbReference type="InterPro" id="IPR001466">
    <property type="entry name" value="Beta-lactam-related"/>
</dbReference>
<dbReference type="PANTHER" id="PTHR46825:SF7">
    <property type="entry name" value="D-ALANYL-D-ALANINE CARBOXYPEPTIDASE"/>
    <property type="match status" value="1"/>
</dbReference>
<feature type="signal peptide" evidence="1">
    <location>
        <begin position="1"/>
        <end position="25"/>
    </location>
</feature>
<evidence type="ECO:0000313" key="4">
    <source>
        <dbReference type="Proteomes" id="UP001429745"/>
    </source>
</evidence>
<dbReference type="PROSITE" id="PS51257">
    <property type="entry name" value="PROKAR_LIPOPROTEIN"/>
    <property type="match status" value="1"/>
</dbReference>
<evidence type="ECO:0000313" key="3">
    <source>
        <dbReference type="EMBL" id="NLP85146.1"/>
    </source>
</evidence>
<feature type="chain" id="PRO_5046954409" evidence="1">
    <location>
        <begin position="26"/>
        <end position="383"/>
    </location>
</feature>
<dbReference type="Gene3D" id="3.40.710.10">
    <property type="entry name" value="DD-peptidase/beta-lactamase superfamily"/>
    <property type="match status" value="1"/>
</dbReference>